<dbReference type="InterPro" id="IPR038577">
    <property type="entry name" value="GT10-like_C_sf"/>
</dbReference>
<dbReference type="Pfam" id="PF00852">
    <property type="entry name" value="Glyco_transf_10"/>
    <property type="match status" value="1"/>
</dbReference>
<evidence type="ECO:0000313" key="7">
    <source>
        <dbReference type="EMBL" id="CAG8527890.1"/>
    </source>
</evidence>
<evidence type="ECO:0000313" key="8">
    <source>
        <dbReference type="Proteomes" id="UP000789572"/>
    </source>
</evidence>
<evidence type="ECO:0000256" key="2">
    <source>
        <dbReference type="ARBA" id="ARBA00008919"/>
    </source>
</evidence>
<keyword evidence="5" id="KW-0333">Golgi apparatus</keyword>
<keyword evidence="8" id="KW-1185">Reference proteome</keyword>
<dbReference type="AlphaFoldDB" id="A0A9N9AGL4"/>
<keyword evidence="5" id="KW-0472">Membrane</keyword>
<dbReference type="PANTHER" id="PTHR11929">
    <property type="entry name" value="ALPHA- 1,3 -FUCOSYLTRANSFERASE"/>
    <property type="match status" value="1"/>
</dbReference>
<dbReference type="OrthoDB" id="427096at2759"/>
<evidence type="ECO:0000256" key="4">
    <source>
        <dbReference type="ARBA" id="ARBA00022679"/>
    </source>
</evidence>
<dbReference type="PANTHER" id="PTHR11929:SF194">
    <property type="entry name" value="ALPHA-(1,3)-FUCOSYLTRANSFERASE 10"/>
    <property type="match status" value="1"/>
</dbReference>
<comment type="pathway">
    <text evidence="1">Protein modification; protein glycosylation.</text>
</comment>
<comment type="caution">
    <text evidence="7">The sequence shown here is derived from an EMBL/GenBank/DDBJ whole genome shotgun (WGS) entry which is preliminary data.</text>
</comment>
<evidence type="ECO:0000256" key="5">
    <source>
        <dbReference type="RuleBase" id="RU003832"/>
    </source>
</evidence>
<dbReference type="InterPro" id="IPR001503">
    <property type="entry name" value="Glyco_trans_10"/>
</dbReference>
<protein>
    <recommendedName>
        <fullName evidence="5">Fucosyltransferase</fullName>
        <ecNumber evidence="5">2.4.1.-</ecNumber>
    </recommendedName>
</protein>
<reference evidence="7" key="1">
    <citation type="submission" date="2021-06" db="EMBL/GenBank/DDBJ databases">
        <authorList>
            <person name="Kallberg Y."/>
            <person name="Tangrot J."/>
            <person name="Rosling A."/>
        </authorList>
    </citation>
    <scope>NUCLEOTIDE SEQUENCE</scope>
    <source>
        <strain evidence="7">IA702</strain>
    </source>
</reference>
<sequence>MCNRFNIRGIKLVHCCGEHGSQTVYWHIKPISYDGSDNDTTESFKHFNPFASEYSPSTCASLPPTSRFATFEARGPPKRELNIFHWRYVTYSTRVDKNWWYNISTELCPYLSELNIYTKFAATIYPGISEWPLAMLRVNFGVAPSHTIGVIAGMDNVITFIPLIPSGEILDKYGADDGYGYKNMYDIKREVLAPYKFVLAFENSNCAGYVTEKVYDALLVDAIPIKYMGAADISFWHCD</sequence>
<dbReference type="Proteomes" id="UP000789572">
    <property type="component" value="Unassembled WGS sequence"/>
</dbReference>
<comment type="subcellular location">
    <subcellularLocation>
        <location evidence="5">Golgi apparatus</location>
        <location evidence="5">Golgi stack membrane</location>
        <topology evidence="5">Single-pass type II membrane protein</topology>
    </subcellularLocation>
</comment>
<keyword evidence="3 5" id="KW-0328">Glycosyltransferase</keyword>
<dbReference type="GO" id="GO:0046920">
    <property type="term" value="F:alpha-(1-&gt;3)-fucosyltransferase activity"/>
    <property type="evidence" value="ECO:0007669"/>
    <property type="project" value="TreeGrafter"/>
</dbReference>
<proteinExistence type="inferred from homology"/>
<dbReference type="GO" id="GO:0032580">
    <property type="term" value="C:Golgi cisterna membrane"/>
    <property type="evidence" value="ECO:0007669"/>
    <property type="project" value="UniProtKB-SubCell"/>
</dbReference>
<dbReference type="Gene3D" id="3.40.50.11660">
    <property type="entry name" value="Glycosyl transferase family 10, C-terminal domain"/>
    <property type="match status" value="1"/>
</dbReference>
<accession>A0A9N9AGL4</accession>
<dbReference type="InterPro" id="IPR055270">
    <property type="entry name" value="Glyco_tran_10_C"/>
</dbReference>
<feature type="domain" description="Fucosyltransferase C-terminal" evidence="6">
    <location>
        <begin position="185"/>
        <end position="227"/>
    </location>
</feature>
<organism evidence="7 8">
    <name type="scientific">Paraglomus occultum</name>
    <dbReference type="NCBI Taxonomy" id="144539"/>
    <lineage>
        <taxon>Eukaryota</taxon>
        <taxon>Fungi</taxon>
        <taxon>Fungi incertae sedis</taxon>
        <taxon>Mucoromycota</taxon>
        <taxon>Glomeromycotina</taxon>
        <taxon>Glomeromycetes</taxon>
        <taxon>Paraglomerales</taxon>
        <taxon>Paraglomeraceae</taxon>
        <taxon>Paraglomus</taxon>
    </lineage>
</organism>
<dbReference type="EMBL" id="CAJVPJ010000467">
    <property type="protein sequence ID" value="CAG8527890.1"/>
    <property type="molecule type" value="Genomic_DNA"/>
</dbReference>
<keyword evidence="4 5" id="KW-0808">Transferase</keyword>
<name>A0A9N9AGL4_9GLOM</name>
<keyword evidence="5" id="KW-0812">Transmembrane</keyword>
<dbReference type="SUPFAM" id="SSF53756">
    <property type="entry name" value="UDP-Glycosyltransferase/glycogen phosphorylase"/>
    <property type="match status" value="1"/>
</dbReference>
<evidence type="ECO:0000256" key="1">
    <source>
        <dbReference type="ARBA" id="ARBA00004922"/>
    </source>
</evidence>
<gene>
    <name evidence="7" type="ORF">POCULU_LOCUS3910</name>
</gene>
<dbReference type="EC" id="2.4.1.-" evidence="5"/>
<evidence type="ECO:0000259" key="6">
    <source>
        <dbReference type="Pfam" id="PF00852"/>
    </source>
</evidence>
<evidence type="ECO:0000256" key="3">
    <source>
        <dbReference type="ARBA" id="ARBA00022676"/>
    </source>
</evidence>
<comment type="similarity">
    <text evidence="2 5">Belongs to the glycosyltransferase 10 family.</text>
</comment>